<sequence length="471" mass="54586">MWIGAPWSALPWEIRQSILMVVVHDKYPGWASLASVCTEWQSIIETENLRRITLDEDSIRGLNKNITKERRSRVQHIYLNVRLLPYECDRCREEEDTIEMGVNTGFVIGPLYKLLRMLSIWPERQPGKGLKLELNAYSDSDCLHWYRHYYYGAPIQTWRSLIPLHDPHHGWTSGQRTETGLPTPAPVVTSFVIRRSFRRCILPSVLTKILQMMPCLEELIYEPWRTWYYAYDVLFHLDPDLVLDIDAPETTIRKLVIFENTNDELSVALNELPGYGNFQTQVIPIITGAFAWASTVYEEIWVSLLFDAKVFFSCCFENYTWWHLRSLCLTSPVLNSGFPAEAAALLHDAARVAMRMPMLHTLVLWNGEEQGQACAFIYRASSTGPSITWRGTWDIGLYLTSMIIDAWKAVVLQTGWEDICVCFEPVKEEIRSLGDAIYYLRLPCQVIEPQSLWEMRREERMTVPSSLTEVE</sequence>
<keyword evidence="3" id="KW-1185">Reference proteome</keyword>
<evidence type="ECO:0000313" key="2">
    <source>
        <dbReference type="EMBL" id="OTA04437.1"/>
    </source>
</evidence>
<dbReference type="InterPro" id="IPR046676">
    <property type="entry name" value="DUF6546"/>
</dbReference>
<dbReference type="Proteomes" id="UP000219286">
    <property type="component" value="Unassembled WGS sequence"/>
</dbReference>
<protein>
    <recommendedName>
        <fullName evidence="1">DUF6546 domain-containing protein</fullName>
    </recommendedName>
</protein>
<dbReference type="AlphaFoldDB" id="A0A2H2Z9D0"/>
<accession>A0A2H2Z9D0</accession>
<dbReference type="Pfam" id="PF20183">
    <property type="entry name" value="DUF6546"/>
    <property type="match status" value="1"/>
</dbReference>
<gene>
    <name evidence="2" type="ORF">A9Z42_0050340</name>
</gene>
<name>A0A2H2Z9D0_TRIPA</name>
<evidence type="ECO:0000313" key="3">
    <source>
        <dbReference type="Proteomes" id="UP000219286"/>
    </source>
</evidence>
<evidence type="ECO:0000259" key="1">
    <source>
        <dbReference type="Pfam" id="PF20183"/>
    </source>
</evidence>
<feature type="domain" description="DUF6546" evidence="1">
    <location>
        <begin position="250"/>
        <end position="448"/>
    </location>
</feature>
<reference evidence="2 3" key="1">
    <citation type="journal article" date="2015" name="Genome Announc.">
        <title>Genome sequence and annotation of Trichoderma parareesei, the ancestor of the cellulase producer Trichoderma reesei.</title>
        <authorList>
            <person name="Yang D."/>
            <person name="Pomraning K."/>
            <person name="Kopchinskiy A."/>
            <person name="Karimi Aghcheh R."/>
            <person name="Atanasova L."/>
            <person name="Chenthamara K."/>
            <person name="Baker S.E."/>
            <person name="Zhang R."/>
            <person name="Shen Q."/>
            <person name="Freitag M."/>
            <person name="Kubicek C.P."/>
            <person name="Druzhinina I.S."/>
        </authorList>
    </citation>
    <scope>NUCLEOTIDE SEQUENCE [LARGE SCALE GENOMIC DNA]</scope>
    <source>
        <strain evidence="2 3">CBS 125925</strain>
    </source>
</reference>
<organism evidence="2 3">
    <name type="scientific">Trichoderma parareesei</name>
    <name type="common">Filamentous fungus</name>
    <dbReference type="NCBI Taxonomy" id="858221"/>
    <lineage>
        <taxon>Eukaryota</taxon>
        <taxon>Fungi</taxon>
        <taxon>Dikarya</taxon>
        <taxon>Ascomycota</taxon>
        <taxon>Pezizomycotina</taxon>
        <taxon>Sordariomycetes</taxon>
        <taxon>Hypocreomycetidae</taxon>
        <taxon>Hypocreales</taxon>
        <taxon>Hypocreaceae</taxon>
        <taxon>Trichoderma</taxon>
    </lineage>
</organism>
<proteinExistence type="predicted"/>
<comment type="caution">
    <text evidence="2">The sequence shown here is derived from an EMBL/GenBank/DDBJ whole genome shotgun (WGS) entry which is preliminary data.</text>
</comment>
<dbReference type="EMBL" id="LFMI01000514">
    <property type="protein sequence ID" value="OTA04437.1"/>
    <property type="molecule type" value="Genomic_DNA"/>
</dbReference>
<dbReference type="OrthoDB" id="3728558at2759"/>